<feature type="compositionally biased region" description="Low complexity" evidence="1">
    <location>
        <begin position="46"/>
        <end position="55"/>
    </location>
</feature>
<name>A0AAE0P068_9PEZI</name>
<dbReference type="CDD" id="cd12432">
    <property type="entry name" value="RRM_ACINU"/>
    <property type="match status" value="1"/>
</dbReference>
<dbReference type="SMART" id="SM00513">
    <property type="entry name" value="SAP"/>
    <property type="match status" value="1"/>
</dbReference>
<feature type="compositionally biased region" description="Basic and acidic residues" evidence="1">
    <location>
        <begin position="247"/>
        <end position="257"/>
    </location>
</feature>
<proteinExistence type="predicted"/>
<organism evidence="3 4">
    <name type="scientific">Podospora didyma</name>
    <dbReference type="NCBI Taxonomy" id="330526"/>
    <lineage>
        <taxon>Eukaryota</taxon>
        <taxon>Fungi</taxon>
        <taxon>Dikarya</taxon>
        <taxon>Ascomycota</taxon>
        <taxon>Pezizomycotina</taxon>
        <taxon>Sordariomycetes</taxon>
        <taxon>Sordariomycetidae</taxon>
        <taxon>Sordariales</taxon>
        <taxon>Podosporaceae</taxon>
        <taxon>Podospora</taxon>
    </lineage>
</organism>
<feature type="compositionally biased region" description="Acidic residues" evidence="1">
    <location>
        <begin position="56"/>
        <end position="72"/>
    </location>
</feature>
<dbReference type="PROSITE" id="PS50800">
    <property type="entry name" value="SAP"/>
    <property type="match status" value="1"/>
</dbReference>
<dbReference type="PANTHER" id="PTHR47031">
    <property type="entry name" value="SAP DNA-BINDING DOMAIN-CONTAINING PROTEIN"/>
    <property type="match status" value="1"/>
</dbReference>
<dbReference type="GO" id="GO:0003676">
    <property type="term" value="F:nucleic acid binding"/>
    <property type="evidence" value="ECO:0007669"/>
    <property type="project" value="InterPro"/>
</dbReference>
<sequence length="628" mass="70817">MATEWAKHTVAELRVELKRRGLGQGGKKADLVERLTSADIEESAAVEENATVEENVSIEEGADIEQNTDVEEGATQQYEKLQPPTENEAEDVAVHDQTTAPPTEIGKGSQELPADPVSQTEPSQSPDILTNSFVTQDVDDAGNSREFSRSADNEASDIAMDDAVTTEVAQPDSELASDDRKKRSRSPPPENEEVARKRARNDRTDGYFNGHQSPSGQEEIMPLDDIVGGKDSSYAIVHPEFSEADQAEPRPKQETERGTGQSQTLDDPMDYDTGDVAPAEHPATCALYIKNFMRPLKEQVVRDYLVDLATPRGAAPNPDILVDFYLNTIRTHAFVQFTSVSQASRVRVSLHNNVWPNERNRKELWVDFMPPEMVREWADKEQSEGGRGKISRWEVRYEHDDQDRVIARLVNAEVEPHRPVARPQPSAAPIPTGPARQFPGITGAPLGPRGRGVNYRPPSFLPTPGFEATRTFPHIEYKPVSEELAQRRLTNMRSHYTRDKYRNLGREDEINRYTFEQHDTFVDRGKEVFVGIRPPHRERERRQGGGPRGGPPPFRSGGGRYMSRRDEPARRNDPYMRDDPYRRDESRYDGPVRDVPRSRFNGAPLPTFSGGNSRPMRRGGRRDFPSRY</sequence>
<evidence type="ECO:0000313" key="4">
    <source>
        <dbReference type="Proteomes" id="UP001285441"/>
    </source>
</evidence>
<feature type="compositionally biased region" description="Basic and acidic residues" evidence="1">
    <location>
        <begin position="563"/>
        <end position="597"/>
    </location>
</feature>
<feature type="region of interest" description="Disordered" evidence="1">
    <location>
        <begin position="526"/>
        <end position="628"/>
    </location>
</feature>
<evidence type="ECO:0000256" key="1">
    <source>
        <dbReference type="SAM" id="MobiDB-lite"/>
    </source>
</evidence>
<comment type="caution">
    <text evidence="3">The sequence shown here is derived from an EMBL/GenBank/DDBJ whole genome shotgun (WGS) entry which is preliminary data.</text>
</comment>
<keyword evidence="4" id="KW-1185">Reference proteome</keyword>
<feature type="compositionally biased region" description="Basic and acidic residues" evidence="1">
    <location>
        <begin position="142"/>
        <end position="152"/>
    </location>
</feature>
<gene>
    <name evidence="3" type="ORF">B0H63DRAFT_557864</name>
</gene>
<reference evidence="3" key="1">
    <citation type="journal article" date="2023" name="Mol. Phylogenet. Evol.">
        <title>Genome-scale phylogeny and comparative genomics of the fungal order Sordariales.</title>
        <authorList>
            <person name="Hensen N."/>
            <person name="Bonometti L."/>
            <person name="Westerberg I."/>
            <person name="Brannstrom I.O."/>
            <person name="Guillou S."/>
            <person name="Cros-Aarteil S."/>
            <person name="Calhoun S."/>
            <person name="Haridas S."/>
            <person name="Kuo A."/>
            <person name="Mondo S."/>
            <person name="Pangilinan J."/>
            <person name="Riley R."/>
            <person name="LaButti K."/>
            <person name="Andreopoulos B."/>
            <person name="Lipzen A."/>
            <person name="Chen C."/>
            <person name="Yan M."/>
            <person name="Daum C."/>
            <person name="Ng V."/>
            <person name="Clum A."/>
            <person name="Steindorff A."/>
            <person name="Ohm R.A."/>
            <person name="Martin F."/>
            <person name="Silar P."/>
            <person name="Natvig D.O."/>
            <person name="Lalanne C."/>
            <person name="Gautier V."/>
            <person name="Ament-Velasquez S.L."/>
            <person name="Kruys A."/>
            <person name="Hutchinson M.I."/>
            <person name="Powell A.J."/>
            <person name="Barry K."/>
            <person name="Miller A.N."/>
            <person name="Grigoriev I.V."/>
            <person name="Debuchy R."/>
            <person name="Gladieux P."/>
            <person name="Hiltunen Thoren M."/>
            <person name="Johannesson H."/>
        </authorList>
    </citation>
    <scope>NUCLEOTIDE SEQUENCE</scope>
    <source>
        <strain evidence="3">CBS 232.78</strain>
    </source>
</reference>
<dbReference type="SUPFAM" id="SSF68906">
    <property type="entry name" value="SAP domain"/>
    <property type="match status" value="1"/>
</dbReference>
<dbReference type="InterPro" id="IPR034257">
    <property type="entry name" value="Acinus_RRM"/>
</dbReference>
<feature type="region of interest" description="Disordered" evidence="1">
    <location>
        <begin position="416"/>
        <end position="438"/>
    </location>
</feature>
<dbReference type="PANTHER" id="PTHR47031:SF3">
    <property type="entry name" value="SAP DOMAIN-CONTAINING PROTEIN"/>
    <property type="match status" value="1"/>
</dbReference>
<dbReference type="Gene3D" id="1.10.720.30">
    <property type="entry name" value="SAP domain"/>
    <property type="match status" value="1"/>
</dbReference>
<feature type="domain" description="SAP" evidence="2">
    <location>
        <begin position="5"/>
        <end position="39"/>
    </location>
</feature>
<feature type="compositionally biased region" description="Polar residues" evidence="1">
    <location>
        <begin position="117"/>
        <end position="135"/>
    </location>
</feature>
<dbReference type="EMBL" id="JAULSW010000002">
    <property type="protein sequence ID" value="KAK3390993.1"/>
    <property type="molecule type" value="Genomic_DNA"/>
</dbReference>
<dbReference type="SUPFAM" id="SSF54928">
    <property type="entry name" value="RNA-binding domain, RBD"/>
    <property type="match status" value="1"/>
</dbReference>
<dbReference type="InterPro" id="IPR036361">
    <property type="entry name" value="SAP_dom_sf"/>
</dbReference>
<dbReference type="Pfam" id="PF02037">
    <property type="entry name" value="SAP"/>
    <property type="match status" value="1"/>
</dbReference>
<feature type="region of interest" description="Disordered" evidence="1">
    <location>
        <begin position="38"/>
        <end position="268"/>
    </location>
</feature>
<evidence type="ECO:0000259" key="2">
    <source>
        <dbReference type="PROSITE" id="PS50800"/>
    </source>
</evidence>
<dbReference type="InterPro" id="IPR035979">
    <property type="entry name" value="RBD_domain_sf"/>
</dbReference>
<reference evidence="3" key="2">
    <citation type="submission" date="2023-06" db="EMBL/GenBank/DDBJ databases">
        <authorList>
            <consortium name="Lawrence Berkeley National Laboratory"/>
            <person name="Haridas S."/>
            <person name="Hensen N."/>
            <person name="Bonometti L."/>
            <person name="Westerberg I."/>
            <person name="Brannstrom I.O."/>
            <person name="Guillou S."/>
            <person name="Cros-Aarteil S."/>
            <person name="Calhoun S."/>
            <person name="Kuo A."/>
            <person name="Mondo S."/>
            <person name="Pangilinan J."/>
            <person name="Riley R."/>
            <person name="LaButti K."/>
            <person name="Andreopoulos B."/>
            <person name="Lipzen A."/>
            <person name="Chen C."/>
            <person name="Yanf M."/>
            <person name="Daum C."/>
            <person name="Ng V."/>
            <person name="Clum A."/>
            <person name="Steindorff A."/>
            <person name="Ohm R."/>
            <person name="Martin F."/>
            <person name="Silar P."/>
            <person name="Natvig D."/>
            <person name="Lalanne C."/>
            <person name="Gautier V."/>
            <person name="Ament-velasquez S.L."/>
            <person name="Kruys A."/>
            <person name="Hutchinson M.I."/>
            <person name="Powell A.J."/>
            <person name="Barry K."/>
            <person name="Miller A.N."/>
            <person name="Grigoriev I.V."/>
            <person name="Debuchy R."/>
            <person name="Gladieux P."/>
            <person name="Thoren M.H."/>
            <person name="Johannesson H."/>
        </authorList>
    </citation>
    <scope>NUCLEOTIDE SEQUENCE</scope>
    <source>
        <strain evidence="3">CBS 232.78</strain>
    </source>
</reference>
<protein>
    <recommendedName>
        <fullName evidence="2">SAP domain-containing protein</fullName>
    </recommendedName>
</protein>
<accession>A0AAE0P068</accession>
<evidence type="ECO:0000313" key="3">
    <source>
        <dbReference type="EMBL" id="KAK3390993.1"/>
    </source>
</evidence>
<dbReference type="InterPro" id="IPR003034">
    <property type="entry name" value="SAP_dom"/>
</dbReference>
<dbReference type="Proteomes" id="UP001285441">
    <property type="component" value="Unassembled WGS sequence"/>
</dbReference>
<feature type="compositionally biased region" description="Basic and acidic residues" evidence="1">
    <location>
        <begin position="193"/>
        <end position="205"/>
    </location>
</feature>
<dbReference type="AlphaFoldDB" id="A0AAE0P068"/>